<sequence>MILSATGSAEFQHFYPTNTRKVNNFSKIIIKKVLTPKEWGMSLLKEKDYIHPEQKVAVKYNYWDYVNGFNKALLYENANKKHSWFIKICSNGWKLCIFFTEFSIPWILKWNVEVHNTSEGFSCLQRTFYTKFWSKLINKDLDGKVHGQEISVFINDTINKYHVQEISQPQEDTLSPFKKIARKLHMKKGIISRSEAIALYMEEVKKDLLKKSRH</sequence>
<name>A0A9J6A5V0_SOLCO</name>
<dbReference type="PANTHER" id="PTHR48434:SF1">
    <property type="entry name" value="(RAPE) HYPOTHETICAL PROTEIN"/>
    <property type="match status" value="1"/>
</dbReference>
<dbReference type="Proteomes" id="UP000824120">
    <property type="component" value="Chromosome 2"/>
</dbReference>
<protein>
    <submittedName>
        <fullName evidence="1">Uncharacterized protein</fullName>
    </submittedName>
</protein>
<proteinExistence type="predicted"/>
<dbReference type="EMBL" id="JACXVP010000002">
    <property type="protein sequence ID" value="KAG5619580.1"/>
    <property type="molecule type" value="Genomic_DNA"/>
</dbReference>
<dbReference type="PANTHER" id="PTHR48434">
    <property type="entry name" value="(RAPE) HYPOTHETICAL PROTEIN"/>
    <property type="match status" value="1"/>
</dbReference>
<reference evidence="1 2" key="1">
    <citation type="submission" date="2020-09" db="EMBL/GenBank/DDBJ databases">
        <title>De no assembly of potato wild relative species, Solanum commersonii.</title>
        <authorList>
            <person name="Cho K."/>
        </authorList>
    </citation>
    <scope>NUCLEOTIDE SEQUENCE [LARGE SCALE GENOMIC DNA]</scope>
    <source>
        <strain evidence="1">LZ3.2</strain>
        <tissue evidence="1">Leaf</tissue>
    </source>
</reference>
<evidence type="ECO:0000313" key="2">
    <source>
        <dbReference type="Proteomes" id="UP000824120"/>
    </source>
</evidence>
<dbReference type="AlphaFoldDB" id="A0A9J6A5V0"/>
<comment type="caution">
    <text evidence="1">The sequence shown here is derived from an EMBL/GenBank/DDBJ whole genome shotgun (WGS) entry which is preliminary data.</text>
</comment>
<evidence type="ECO:0000313" key="1">
    <source>
        <dbReference type="EMBL" id="KAG5619580.1"/>
    </source>
</evidence>
<organism evidence="1 2">
    <name type="scientific">Solanum commersonii</name>
    <name type="common">Commerson's wild potato</name>
    <name type="synonym">Commerson's nightshade</name>
    <dbReference type="NCBI Taxonomy" id="4109"/>
    <lineage>
        <taxon>Eukaryota</taxon>
        <taxon>Viridiplantae</taxon>
        <taxon>Streptophyta</taxon>
        <taxon>Embryophyta</taxon>
        <taxon>Tracheophyta</taxon>
        <taxon>Spermatophyta</taxon>
        <taxon>Magnoliopsida</taxon>
        <taxon>eudicotyledons</taxon>
        <taxon>Gunneridae</taxon>
        <taxon>Pentapetalae</taxon>
        <taxon>asterids</taxon>
        <taxon>lamiids</taxon>
        <taxon>Solanales</taxon>
        <taxon>Solanaceae</taxon>
        <taxon>Solanoideae</taxon>
        <taxon>Solaneae</taxon>
        <taxon>Solanum</taxon>
    </lineage>
</organism>
<accession>A0A9J6A5V0</accession>
<gene>
    <name evidence="1" type="ORF">H5410_004798</name>
</gene>
<keyword evidence="2" id="KW-1185">Reference proteome</keyword>